<reference evidence="4 5" key="1">
    <citation type="submission" date="2020-06" db="EMBL/GenBank/DDBJ databases">
        <authorList>
            <person name="Li R."/>
            <person name="Bekaert M."/>
        </authorList>
    </citation>
    <scope>NUCLEOTIDE SEQUENCE [LARGE SCALE GENOMIC DNA]</scope>
    <source>
        <strain evidence="5">wild</strain>
    </source>
</reference>
<keyword evidence="5" id="KW-1185">Reference proteome</keyword>
<dbReference type="SMART" id="SM00343">
    <property type="entry name" value="ZnF_C2HC"/>
    <property type="match status" value="1"/>
</dbReference>
<dbReference type="EMBL" id="CACVKT020006386">
    <property type="protein sequence ID" value="CAC5401083.1"/>
    <property type="molecule type" value="Genomic_DNA"/>
</dbReference>
<accession>A0A6J8CX54</accession>
<dbReference type="GO" id="GO:0008270">
    <property type="term" value="F:zinc ion binding"/>
    <property type="evidence" value="ECO:0007669"/>
    <property type="project" value="UniProtKB-KW"/>
</dbReference>
<proteinExistence type="predicted"/>
<dbReference type="InterPro" id="IPR001878">
    <property type="entry name" value="Znf_CCHC"/>
</dbReference>
<evidence type="ECO:0000313" key="5">
    <source>
        <dbReference type="Proteomes" id="UP000507470"/>
    </source>
</evidence>
<dbReference type="GO" id="GO:0004190">
    <property type="term" value="F:aspartic-type endopeptidase activity"/>
    <property type="evidence" value="ECO:0007669"/>
    <property type="project" value="InterPro"/>
</dbReference>
<keyword evidence="1" id="KW-0862">Zinc</keyword>
<sequence>MDTSVDLTEEEVRNIIAAFKDMHMRPNAESPDAFKDWIKEFSTHKSFYTGYIPRIPTFSGDNKGDNTYEIELLEKRQEQLINNSKHNRTDLTHQTPDETIAYRPLDMNKRREKHQKICWRCGQPGHIAIGCKVRLDNSRKFDRAMIYQLVTNENQPTPTTYNKEERICGPANEVSISINGIDTKALLDTGSSVSTIKSVKAICSSIQRQPYVECLAVTAKDFASKVDTTSTKKIDIREEQLRDPVIKTWINYLSHGQRPRKEDIPSSPSHNQLFNNFDRLVIQNGILYLSINEEEEKEKPRPTPAPRLRPRKNRETDPQPTPSLHDSTLTSSDEESDDDYLVYVVREPDVDDLSAPHSAIDELETQDDDDTVQDEADDDQEHVAEQQDTGIEGDDRLSEESDTVDPVLEPDEVSETDHQVADTTLSDDTEEPGQDTTVDETVDNVPQPDIEAPWIEPRRSVRARTSTATTKYKDFIVSKKSQPQPDWKSRADYLKDIASSGAFKGMEDQILAGLLKIATEK</sequence>
<dbReference type="GO" id="GO:0003676">
    <property type="term" value="F:nucleic acid binding"/>
    <property type="evidence" value="ECO:0007669"/>
    <property type="project" value="InterPro"/>
</dbReference>
<dbReference type="InterPro" id="IPR036875">
    <property type="entry name" value="Znf_CCHC_sf"/>
</dbReference>
<feature type="region of interest" description="Disordered" evidence="2">
    <location>
        <begin position="360"/>
        <end position="466"/>
    </location>
</feature>
<feature type="compositionally biased region" description="Acidic residues" evidence="2">
    <location>
        <begin position="425"/>
        <end position="442"/>
    </location>
</feature>
<dbReference type="Proteomes" id="UP000507470">
    <property type="component" value="Unassembled WGS sequence"/>
</dbReference>
<feature type="domain" description="CCHC-type" evidence="3">
    <location>
        <begin position="118"/>
        <end position="132"/>
    </location>
</feature>
<feature type="compositionally biased region" description="Acidic residues" evidence="2">
    <location>
        <begin position="361"/>
        <end position="380"/>
    </location>
</feature>
<organism evidence="4 5">
    <name type="scientific">Mytilus coruscus</name>
    <name type="common">Sea mussel</name>
    <dbReference type="NCBI Taxonomy" id="42192"/>
    <lineage>
        <taxon>Eukaryota</taxon>
        <taxon>Metazoa</taxon>
        <taxon>Spiralia</taxon>
        <taxon>Lophotrochozoa</taxon>
        <taxon>Mollusca</taxon>
        <taxon>Bivalvia</taxon>
        <taxon>Autobranchia</taxon>
        <taxon>Pteriomorphia</taxon>
        <taxon>Mytilida</taxon>
        <taxon>Mytiloidea</taxon>
        <taxon>Mytilidae</taxon>
        <taxon>Mytilinae</taxon>
        <taxon>Mytilus</taxon>
    </lineage>
</organism>
<evidence type="ECO:0000256" key="1">
    <source>
        <dbReference type="PROSITE-ProRule" id="PRU00047"/>
    </source>
</evidence>
<feature type="compositionally biased region" description="Acidic residues" evidence="2">
    <location>
        <begin position="400"/>
        <end position="414"/>
    </location>
</feature>
<name>A0A6J8CX54_MYTCO</name>
<evidence type="ECO:0000259" key="3">
    <source>
        <dbReference type="PROSITE" id="PS50158"/>
    </source>
</evidence>
<dbReference type="GO" id="GO:0006508">
    <property type="term" value="P:proteolysis"/>
    <property type="evidence" value="ECO:0007669"/>
    <property type="project" value="InterPro"/>
</dbReference>
<dbReference type="AlphaFoldDB" id="A0A6J8CX54"/>
<evidence type="ECO:0000313" key="4">
    <source>
        <dbReference type="EMBL" id="CAC5401083.1"/>
    </source>
</evidence>
<protein>
    <recommendedName>
        <fullName evidence="3">CCHC-type domain-containing protein</fullName>
    </recommendedName>
</protein>
<dbReference type="InterPro" id="IPR001969">
    <property type="entry name" value="Aspartic_peptidase_AS"/>
</dbReference>
<evidence type="ECO:0000256" key="2">
    <source>
        <dbReference type="SAM" id="MobiDB-lite"/>
    </source>
</evidence>
<dbReference type="SUPFAM" id="SSF57756">
    <property type="entry name" value="Retrovirus zinc finger-like domains"/>
    <property type="match status" value="1"/>
</dbReference>
<keyword evidence="1" id="KW-0479">Metal-binding</keyword>
<gene>
    <name evidence="4" type="ORF">MCOR_35209</name>
</gene>
<keyword evidence="1" id="KW-0863">Zinc-finger</keyword>
<dbReference type="OrthoDB" id="6184979at2759"/>
<dbReference type="PROSITE" id="PS50158">
    <property type="entry name" value="ZF_CCHC"/>
    <property type="match status" value="1"/>
</dbReference>
<feature type="region of interest" description="Disordered" evidence="2">
    <location>
        <begin position="293"/>
        <end position="338"/>
    </location>
</feature>
<dbReference type="PROSITE" id="PS00141">
    <property type="entry name" value="ASP_PROTEASE"/>
    <property type="match status" value="1"/>
</dbReference>